<dbReference type="CDD" id="cd11280">
    <property type="entry name" value="gelsolin_like"/>
    <property type="match status" value="1"/>
</dbReference>
<dbReference type="Pfam" id="PF17906">
    <property type="entry name" value="HTH_48"/>
    <property type="match status" value="1"/>
</dbReference>
<dbReference type="EMBL" id="JAJSOF020000009">
    <property type="protein sequence ID" value="KAJ4445574.1"/>
    <property type="molecule type" value="Genomic_DNA"/>
</dbReference>
<dbReference type="InterPro" id="IPR029006">
    <property type="entry name" value="ADF-H/Gelsolin-like_dom_sf"/>
</dbReference>
<gene>
    <name evidence="6" type="ORF">ANN_12255</name>
</gene>
<keyword evidence="7" id="KW-1185">Reference proteome</keyword>
<dbReference type="InterPro" id="IPR007122">
    <property type="entry name" value="Villin/Gelsolin"/>
</dbReference>
<feature type="domain" description="Gelsolin-like" evidence="3">
    <location>
        <begin position="523"/>
        <end position="594"/>
    </location>
</feature>
<dbReference type="PANTHER" id="PTHR11977:SF51">
    <property type="entry name" value="PROTEIN FLIGHTLESS-1 HOMOLOG"/>
    <property type="match status" value="1"/>
</dbReference>
<dbReference type="Gene3D" id="3.80.10.10">
    <property type="entry name" value="Ribonuclease Inhibitor"/>
    <property type="match status" value="2"/>
</dbReference>
<evidence type="ECO:0000259" key="5">
    <source>
        <dbReference type="Pfam" id="PF23598"/>
    </source>
</evidence>
<dbReference type="Gene3D" id="3.40.20.10">
    <property type="entry name" value="Severin"/>
    <property type="match status" value="7"/>
</dbReference>
<proteinExistence type="predicted"/>
<evidence type="ECO:0000259" key="3">
    <source>
        <dbReference type="Pfam" id="PF00626"/>
    </source>
</evidence>
<keyword evidence="2" id="KW-0677">Repeat</keyword>
<dbReference type="Gene3D" id="1.10.10.1450">
    <property type="match status" value="1"/>
</dbReference>
<protein>
    <recommendedName>
        <fullName evidence="8">Protein flightless-1</fullName>
    </recommendedName>
</protein>
<evidence type="ECO:0000256" key="1">
    <source>
        <dbReference type="ARBA" id="ARBA00022614"/>
    </source>
</evidence>
<dbReference type="SUPFAM" id="SSF52058">
    <property type="entry name" value="L domain-like"/>
    <property type="match status" value="1"/>
</dbReference>
<dbReference type="InterPro" id="IPR055414">
    <property type="entry name" value="LRR_R13L4/SHOC2-like"/>
</dbReference>
<dbReference type="Pfam" id="PF13855">
    <property type="entry name" value="LRR_8"/>
    <property type="match status" value="1"/>
</dbReference>
<feature type="domain" description="Gelsolin-like" evidence="3">
    <location>
        <begin position="386"/>
        <end position="465"/>
    </location>
</feature>
<dbReference type="Pfam" id="PF01359">
    <property type="entry name" value="Transposase_1"/>
    <property type="match status" value="1"/>
</dbReference>
<dbReference type="CDD" id="cd11292">
    <property type="entry name" value="gelsolin_S3_like"/>
    <property type="match status" value="1"/>
</dbReference>
<dbReference type="Pfam" id="PF23598">
    <property type="entry name" value="LRR_14"/>
    <property type="match status" value="1"/>
</dbReference>
<dbReference type="CDD" id="cd11291">
    <property type="entry name" value="gelsolin_S6_like"/>
    <property type="match status" value="1"/>
</dbReference>
<accession>A0ABQ8TGP5</accession>
<evidence type="ECO:0000259" key="4">
    <source>
        <dbReference type="Pfam" id="PF17906"/>
    </source>
</evidence>
<dbReference type="InterPro" id="IPR001611">
    <property type="entry name" value="Leu-rich_rpt"/>
</dbReference>
<evidence type="ECO:0000256" key="2">
    <source>
        <dbReference type="ARBA" id="ARBA00022737"/>
    </source>
</evidence>
<evidence type="ECO:0008006" key="8">
    <source>
        <dbReference type="Google" id="ProtNLM"/>
    </source>
</evidence>
<feature type="domain" description="Gelsolin-like" evidence="3">
    <location>
        <begin position="1403"/>
        <end position="1479"/>
    </location>
</feature>
<keyword evidence="1" id="KW-0433">Leucine-rich repeat</keyword>
<dbReference type="SMART" id="SM00364">
    <property type="entry name" value="LRR_BAC"/>
    <property type="match status" value="5"/>
</dbReference>
<dbReference type="InterPro" id="IPR032675">
    <property type="entry name" value="LRR_dom_sf"/>
</dbReference>
<comment type="caution">
    <text evidence="6">The sequence shown here is derived from an EMBL/GenBank/DDBJ whole genome shotgun (WGS) entry which is preliminary data.</text>
</comment>
<dbReference type="InterPro" id="IPR041426">
    <property type="entry name" value="Mos1_HTH"/>
</dbReference>
<dbReference type="Gene3D" id="3.30.420.10">
    <property type="entry name" value="Ribonuclease H-like superfamily/Ribonuclease H"/>
    <property type="match status" value="1"/>
</dbReference>
<dbReference type="InterPro" id="IPR007123">
    <property type="entry name" value="Gelsolin-like_dom"/>
</dbReference>
<dbReference type="Pfam" id="PF00626">
    <property type="entry name" value="Gelsolin"/>
    <property type="match status" value="4"/>
</dbReference>
<organism evidence="6 7">
    <name type="scientific">Periplaneta americana</name>
    <name type="common">American cockroach</name>
    <name type="synonym">Blatta americana</name>
    <dbReference type="NCBI Taxonomy" id="6978"/>
    <lineage>
        <taxon>Eukaryota</taxon>
        <taxon>Metazoa</taxon>
        <taxon>Ecdysozoa</taxon>
        <taxon>Arthropoda</taxon>
        <taxon>Hexapoda</taxon>
        <taxon>Insecta</taxon>
        <taxon>Pterygota</taxon>
        <taxon>Neoptera</taxon>
        <taxon>Polyneoptera</taxon>
        <taxon>Dictyoptera</taxon>
        <taxon>Blattodea</taxon>
        <taxon>Blattoidea</taxon>
        <taxon>Blattidae</taxon>
        <taxon>Blattinae</taxon>
        <taxon>Periplaneta</taxon>
    </lineage>
</organism>
<dbReference type="InterPro" id="IPR036397">
    <property type="entry name" value="RNaseH_sf"/>
</dbReference>
<sequence>MESKFRFLSSKLNTFNACCNLFCSIDSIPNALFMHLTDLLFLDLSSNNLETLPPQTRRLANLQTLILNHNPLGHFQLRQLPSLMSLETLHMRDTQRTLSNIPGSMDSLTNLMELDLAQNALPKVPEALYSLRNLRRLNLSDNEITELSQAIELWQHLKTLNLCRNKLTALPASLCKITTLCRLYVNDNELDFEGIPSGIGKLNNLEVFSAANNHLEMIPEGLCRCGSLKKLILTSNRLITLPDAIHLLTDLDMLDLRDNPELVMPPKPTEVQRGAGIEFYNIDFSLQHQLRLAGANVPAPTPSSSLSKDPIARKMRLRRGRRDQEEADQDQAKILKQEEVKAESLKPKRWDEALEKPPLDYSEFFDEDAGQIPGLTVWEIENFLPNQIEEVAHGKFYEGDCYIILKTYIDDTGSIAWQIYFWIGDKATLDKRACAAIHAVNLRNYLGAQCRTIREEQGDESDEFLGLFDTDIAYIEGGRTSSGFYTVEDMVWTVDDIHVYPLTKTYVTRLYRVHAAGCSSIHLEPVPVSVESLDPRYVFVLDTGLKIFMWYGRKSKNTFKSKARLMAEKINKNERKNKAEIFTEMPGDESTDFWRVLGEEDGMPPEDPIVEHVDADFVPATPRLYQVRLGMGYLELPQVEVPHAKLVNTLLNNRNVYILDCYLDVFVWFGKKSTRLVRAAAVKLSQELFSMIDRPEYALVTRVQEGTETQIFKSKFSGWDEVIAVDFTRTAESVQKTGADLTKWARQQETKADLAALFTPRQPPMSAAEAQQLSEEWNEDLEAMEAFVLEGKKFVRLPEEELGHFHSRDCYVFLCRYWVPVDVPDEANEEAETEQEQVEDDFQCVVYFWQGREASNMGWLTFTFRSHLVPVAWQQWSKMEALIPSPTACEVRSVIKFFNAQSIAPIEIHRQLCQVYGPNIMSKQMVRRWCRQFSEGRQSVHDEERSGRLSLINDDRVELVRQCFMENRRFTITELSSHFPQISRSLLHEIVTKHLLFKKVCARWVPKNLTPEHKMQRLGAALTFLQLYHDDGDEFLDRIVTGDETWISHFTPETKQQLMHWRHSGSPVRTKFKQTLSVRKVMCTVFWDRKGILLIDFLPRGETVNADHYCETLRKLRRAIQNKRRGMLTAGVVLLHDNARPHTARRSAAVLMEFGWELFDQPPYSPDLAPSDFHIFLHLKKFLSSGERFGNDEELKTSVTRWFHSQAAEFYDRGIQKLIPRYDNLQKKFKSLFGEKLEVVRTHQQQENLKFMAHFKRKFIIHQGKRKETLPRDTPPPVEFYHLRSNGSPLCTRLIQIKPDATALNPAFTYILKVPFDNEEQSGIVYVWIGSKADPDEARLVEEIAEEMFNNPWIGFQTLNEGEEPDNFFWLGLGGRKEYDRDADFMNYTRLFRCSNEKGYFTVSEKCSDFCQDDLADDDIMILDNGEQVFLWLGAKCSEVEIKLAYKSAQVYIQHLRVKQPDKPRKLFLTLKNKESRRFTKCFHGWGPHKKPPE</sequence>
<evidence type="ECO:0000313" key="7">
    <source>
        <dbReference type="Proteomes" id="UP001148838"/>
    </source>
</evidence>
<dbReference type="CDD" id="cd11290">
    <property type="entry name" value="gelsolin_S1_like"/>
    <property type="match status" value="1"/>
</dbReference>
<feature type="domain" description="Disease resistance R13L4/SHOC-2-like LRR" evidence="5">
    <location>
        <begin position="128"/>
        <end position="215"/>
    </location>
</feature>
<dbReference type="InterPro" id="IPR003591">
    <property type="entry name" value="Leu-rich_rpt_typical-subtyp"/>
</dbReference>
<feature type="domain" description="Mos1 transposase HTH" evidence="4">
    <location>
        <begin position="905"/>
        <end position="936"/>
    </location>
</feature>
<evidence type="ECO:0000313" key="6">
    <source>
        <dbReference type="EMBL" id="KAJ4445574.1"/>
    </source>
</evidence>
<dbReference type="PROSITE" id="PS51450">
    <property type="entry name" value="LRR"/>
    <property type="match status" value="3"/>
</dbReference>
<dbReference type="SMART" id="SM00369">
    <property type="entry name" value="LRR_TYP"/>
    <property type="match status" value="7"/>
</dbReference>
<name>A0ABQ8TGP5_PERAM</name>
<feature type="domain" description="Gelsolin-like" evidence="3">
    <location>
        <begin position="639"/>
        <end position="712"/>
    </location>
</feature>
<dbReference type="CDD" id="cd11288">
    <property type="entry name" value="gelsolin_S5_like"/>
    <property type="match status" value="1"/>
</dbReference>
<dbReference type="SMART" id="SM00262">
    <property type="entry name" value="GEL"/>
    <property type="match status" value="5"/>
</dbReference>
<dbReference type="PRINTS" id="PR00597">
    <property type="entry name" value="GELSOLIN"/>
</dbReference>
<dbReference type="InterPro" id="IPR001888">
    <property type="entry name" value="Transposase_1"/>
</dbReference>
<dbReference type="Proteomes" id="UP001148838">
    <property type="component" value="Unassembled WGS sequence"/>
</dbReference>
<dbReference type="PANTHER" id="PTHR11977">
    <property type="entry name" value="VILLIN"/>
    <property type="match status" value="1"/>
</dbReference>
<dbReference type="SUPFAM" id="SSF55753">
    <property type="entry name" value="Actin depolymerizing proteins"/>
    <property type="match status" value="6"/>
</dbReference>
<reference evidence="6 7" key="1">
    <citation type="journal article" date="2022" name="Allergy">
        <title>Genome assembly and annotation of Periplaneta americana reveal a comprehensive cockroach allergen profile.</title>
        <authorList>
            <person name="Wang L."/>
            <person name="Xiong Q."/>
            <person name="Saelim N."/>
            <person name="Wang L."/>
            <person name="Nong W."/>
            <person name="Wan A.T."/>
            <person name="Shi M."/>
            <person name="Liu X."/>
            <person name="Cao Q."/>
            <person name="Hui J.H.L."/>
            <person name="Sookrung N."/>
            <person name="Leung T.F."/>
            <person name="Tungtrongchitr A."/>
            <person name="Tsui S.K.W."/>
        </authorList>
    </citation>
    <scope>NUCLEOTIDE SEQUENCE [LARGE SCALE GENOMIC DNA]</scope>
    <source>
        <strain evidence="6">PWHHKU_190912</strain>
    </source>
</reference>